<dbReference type="CDD" id="cd00293">
    <property type="entry name" value="USP-like"/>
    <property type="match status" value="1"/>
</dbReference>
<name>A0AAE3MPW0_9FLAO</name>
<evidence type="ECO:0000256" key="1">
    <source>
        <dbReference type="ARBA" id="ARBA00008791"/>
    </source>
</evidence>
<evidence type="ECO:0000259" key="4">
    <source>
        <dbReference type="Pfam" id="PF00582"/>
    </source>
</evidence>
<keyword evidence="3" id="KW-0067">ATP-binding</keyword>
<organism evidence="5 6">
    <name type="scientific">Lentiprolixibacter aurantiacus</name>
    <dbReference type="NCBI Taxonomy" id="2993939"/>
    <lineage>
        <taxon>Bacteria</taxon>
        <taxon>Pseudomonadati</taxon>
        <taxon>Bacteroidota</taxon>
        <taxon>Flavobacteriia</taxon>
        <taxon>Flavobacteriales</taxon>
        <taxon>Flavobacteriaceae</taxon>
        <taxon>Lentiprolixibacter</taxon>
    </lineage>
</organism>
<dbReference type="SUPFAM" id="SSF52402">
    <property type="entry name" value="Adenine nucleotide alpha hydrolases-like"/>
    <property type="match status" value="2"/>
</dbReference>
<dbReference type="PANTHER" id="PTHR46268:SF27">
    <property type="entry name" value="UNIVERSAL STRESS PROTEIN RV2623"/>
    <property type="match status" value="1"/>
</dbReference>
<dbReference type="RefSeq" id="WP_266015426.1">
    <property type="nucleotide sequence ID" value="NZ_JAPFQP010000004.1"/>
</dbReference>
<comment type="similarity">
    <text evidence="1">Belongs to the universal stress protein A family.</text>
</comment>
<evidence type="ECO:0000313" key="5">
    <source>
        <dbReference type="EMBL" id="MCX2720772.1"/>
    </source>
</evidence>
<evidence type="ECO:0000256" key="2">
    <source>
        <dbReference type="ARBA" id="ARBA00022741"/>
    </source>
</evidence>
<dbReference type="InterPro" id="IPR006016">
    <property type="entry name" value="UspA"/>
</dbReference>
<gene>
    <name evidence="5" type="ORF">OO016_14250</name>
</gene>
<sequence>MKSLLYATDYSPNSVPALKFAWNLSQKLDVPLYVMHVFDINATFISTVSIAYARMEETAFLRNTERLKEFCLEHLAKIPDQKKLITVVAENSIASLSILEKAEEIGAGMILAGKRGSTLMRDLFMGSTASGLIEKSHIPVMLLPEHYEFSSIETIVYATAFEQADIYAIRDITHWASLFGAEIRIFHVSTRDEYAGEDQMEWFKEMLSQKVNYPRMQFELRFAEDIYKALTDYLWEVNADLLAMLEREEHHLISNIWHRDLVKRMKGESNLPLLSIPKSKEHASGLA</sequence>
<keyword evidence="6" id="KW-1185">Reference proteome</keyword>
<dbReference type="Proteomes" id="UP001207116">
    <property type="component" value="Unassembled WGS sequence"/>
</dbReference>
<evidence type="ECO:0000313" key="6">
    <source>
        <dbReference type="Proteomes" id="UP001207116"/>
    </source>
</evidence>
<dbReference type="Gene3D" id="3.40.50.12370">
    <property type="match status" value="1"/>
</dbReference>
<dbReference type="PANTHER" id="PTHR46268">
    <property type="entry name" value="STRESS RESPONSE PROTEIN NHAX"/>
    <property type="match status" value="1"/>
</dbReference>
<dbReference type="GO" id="GO:0005524">
    <property type="term" value="F:ATP binding"/>
    <property type="evidence" value="ECO:0007669"/>
    <property type="project" value="UniProtKB-KW"/>
</dbReference>
<comment type="caution">
    <text evidence="5">The sequence shown here is derived from an EMBL/GenBank/DDBJ whole genome shotgun (WGS) entry which is preliminary data.</text>
</comment>
<reference evidence="5" key="1">
    <citation type="submission" date="2022-11" db="EMBL/GenBank/DDBJ databases">
        <title>The characterization of three novel Bacteroidetes species and genomic analysis of their roles in tidal elemental geochemical cycles.</title>
        <authorList>
            <person name="Ma K.-J."/>
        </authorList>
    </citation>
    <scope>NUCLEOTIDE SEQUENCE</scope>
    <source>
        <strain evidence="5">M415</strain>
    </source>
</reference>
<dbReference type="Pfam" id="PF00582">
    <property type="entry name" value="Usp"/>
    <property type="match status" value="1"/>
</dbReference>
<dbReference type="AlphaFoldDB" id="A0AAE3MPW0"/>
<feature type="domain" description="UspA" evidence="4">
    <location>
        <begin position="2"/>
        <end position="143"/>
    </location>
</feature>
<accession>A0AAE3MPW0</accession>
<dbReference type="PRINTS" id="PR01438">
    <property type="entry name" value="UNVRSLSTRESS"/>
</dbReference>
<dbReference type="InterPro" id="IPR006015">
    <property type="entry name" value="Universal_stress_UspA"/>
</dbReference>
<dbReference type="EMBL" id="JAPFQP010000004">
    <property type="protein sequence ID" value="MCX2720772.1"/>
    <property type="molecule type" value="Genomic_DNA"/>
</dbReference>
<proteinExistence type="inferred from homology"/>
<evidence type="ECO:0000256" key="3">
    <source>
        <dbReference type="ARBA" id="ARBA00022840"/>
    </source>
</evidence>
<keyword evidence="2" id="KW-0547">Nucleotide-binding</keyword>
<protein>
    <submittedName>
        <fullName evidence="5">Universal stress protein</fullName>
    </submittedName>
</protein>